<feature type="region of interest" description="Disordered" evidence="1">
    <location>
        <begin position="1"/>
        <end position="31"/>
    </location>
</feature>
<reference evidence="2" key="1">
    <citation type="submission" date="2023-03" db="EMBL/GenBank/DDBJ databases">
        <title>Massive genome expansion in bonnet fungi (Mycena s.s.) driven by repeated elements and novel gene families across ecological guilds.</title>
        <authorList>
            <consortium name="Lawrence Berkeley National Laboratory"/>
            <person name="Harder C.B."/>
            <person name="Miyauchi S."/>
            <person name="Viragh M."/>
            <person name="Kuo A."/>
            <person name="Thoen E."/>
            <person name="Andreopoulos B."/>
            <person name="Lu D."/>
            <person name="Skrede I."/>
            <person name="Drula E."/>
            <person name="Henrissat B."/>
            <person name="Morin E."/>
            <person name="Kohler A."/>
            <person name="Barry K."/>
            <person name="LaButti K."/>
            <person name="Morin E."/>
            <person name="Salamov A."/>
            <person name="Lipzen A."/>
            <person name="Mereny Z."/>
            <person name="Hegedus B."/>
            <person name="Baldrian P."/>
            <person name="Stursova M."/>
            <person name="Weitz H."/>
            <person name="Taylor A."/>
            <person name="Grigoriev I.V."/>
            <person name="Nagy L.G."/>
            <person name="Martin F."/>
            <person name="Kauserud H."/>
        </authorList>
    </citation>
    <scope>NUCLEOTIDE SEQUENCE</scope>
    <source>
        <strain evidence="2">CBHHK200</strain>
    </source>
</reference>
<feature type="compositionally biased region" description="Polar residues" evidence="1">
    <location>
        <begin position="298"/>
        <end position="312"/>
    </location>
</feature>
<dbReference type="EMBL" id="JARJCM010000080">
    <property type="protein sequence ID" value="KAJ7031654.1"/>
    <property type="molecule type" value="Genomic_DNA"/>
</dbReference>
<evidence type="ECO:0000256" key="1">
    <source>
        <dbReference type="SAM" id="MobiDB-lite"/>
    </source>
</evidence>
<dbReference type="Proteomes" id="UP001218188">
    <property type="component" value="Unassembled WGS sequence"/>
</dbReference>
<accession>A0AAD6SPG9</accession>
<feature type="region of interest" description="Disordered" evidence="1">
    <location>
        <begin position="173"/>
        <end position="245"/>
    </location>
</feature>
<comment type="caution">
    <text evidence="2">The sequence shown here is derived from an EMBL/GenBank/DDBJ whole genome shotgun (WGS) entry which is preliminary data.</text>
</comment>
<protein>
    <submittedName>
        <fullName evidence="2">Uncharacterized protein</fullName>
    </submittedName>
</protein>
<feature type="compositionally biased region" description="Low complexity" evidence="1">
    <location>
        <begin position="212"/>
        <end position="231"/>
    </location>
</feature>
<gene>
    <name evidence="2" type="ORF">C8F04DRAFT_1110179</name>
</gene>
<evidence type="ECO:0000313" key="3">
    <source>
        <dbReference type="Proteomes" id="UP001218188"/>
    </source>
</evidence>
<proteinExistence type="predicted"/>
<name>A0AAD6SPG9_9AGAR</name>
<feature type="compositionally biased region" description="Polar residues" evidence="1">
    <location>
        <begin position="233"/>
        <end position="245"/>
    </location>
</feature>
<feature type="compositionally biased region" description="Basic and acidic residues" evidence="1">
    <location>
        <begin position="316"/>
        <end position="327"/>
    </location>
</feature>
<sequence length="421" mass="47829">MAATDDLPWPELGNVSRGATRGNQGQKGVLGPADREGRCILQLRVQPGVLAVRLNRQASDWYRTLDSEVNRALKLTKTYWRKARRRQDYDARADQDHMELHEWLQQLKDKTMSHLELLMQKGDIQGPPYAMPDDIELSFLRKFIERQTAGIPHNPRLRNSNGEHPYPIRQHSVESLSPEPSERGFMEQQQPPQQPQKATAPRNPMDHISEASSIHNIPHSSRNSNSPSLRNAESLSQEATTSKQALQNARNAFARAQKDTQDAFLRYTNCLETERQARAAVSTAEKRRDDIMAALLTRNQAVDSQSRHSSVSGDEPSPRYDDFRTTDPMRSALPTPKAMDWSTVDGQGLYSTEPISHLEDQSKSRKHQRTWEHNQLQDAQYGDAQYACQDMGLPPRKRHHMMPGFDVLSNAALQANMTLQS</sequence>
<keyword evidence="3" id="KW-1185">Reference proteome</keyword>
<organism evidence="2 3">
    <name type="scientific">Mycena alexandri</name>
    <dbReference type="NCBI Taxonomy" id="1745969"/>
    <lineage>
        <taxon>Eukaryota</taxon>
        <taxon>Fungi</taxon>
        <taxon>Dikarya</taxon>
        <taxon>Basidiomycota</taxon>
        <taxon>Agaricomycotina</taxon>
        <taxon>Agaricomycetes</taxon>
        <taxon>Agaricomycetidae</taxon>
        <taxon>Agaricales</taxon>
        <taxon>Marasmiineae</taxon>
        <taxon>Mycenaceae</taxon>
        <taxon>Mycena</taxon>
    </lineage>
</organism>
<feature type="region of interest" description="Disordered" evidence="1">
    <location>
        <begin position="298"/>
        <end position="340"/>
    </location>
</feature>
<dbReference type="AlphaFoldDB" id="A0AAD6SPG9"/>
<evidence type="ECO:0000313" key="2">
    <source>
        <dbReference type="EMBL" id="KAJ7031654.1"/>
    </source>
</evidence>